<dbReference type="Proteomes" id="UP001210720">
    <property type="component" value="Unassembled WGS sequence"/>
</dbReference>
<protein>
    <submittedName>
        <fullName evidence="2">Uncharacterized protein</fullName>
    </submittedName>
</protein>
<comment type="caution">
    <text evidence="2">The sequence shown here is derived from an EMBL/GenBank/DDBJ whole genome shotgun (WGS) entry which is preliminary data.</text>
</comment>
<feature type="signal peptide" evidence="1">
    <location>
        <begin position="1"/>
        <end position="22"/>
    </location>
</feature>
<dbReference type="PROSITE" id="PS51257">
    <property type="entry name" value="PROKAR_LIPOPROTEIN"/>
    <property type="match status" value="1"/>
</dbReference>
<dbReference type="EMBL" id="JAQIOY010000001">
    <property type="protein sequence ID" value="MDA7424070.1"/>
    <property type="molecule type" value="Genomic_DNA"/>
</dbReference>
<sequence length="109" mass="11876">MLCVRRPHWVPIAALVLASAFSGCTQFPELDAVQTPGLEDAPYPKLLPMDELLKGPEPRATIEQIGQVTGRVAGLRARAARLQAQSVGPVGIDQRIKRLRQKAAALREQ</sequence>
<gene>
    <name evidence="2" type="ORF">PFY00_04980</name>
</gene>
<dbReference type="RefSeq" id="WP_271431398.1">
    <property type="nucleotide sequence ID" value="NZ_JAQIOY010000001.1"/>
</dbReference>
<reference evidence="2 3" key="1">
    <citation type="submission" date="2023-01" db="EMBL/GenBank/DDBJ databases">
        <title>Thalassococcus onchidii sp. nov., isolated from a marine invertebrate from the South China Sea.</title>
        <authorList>
            <person name="Xu S."/>
            <person name="Liu Z."/>
            <person name="Xu Y."/>
        </authorList>
    </citation>
    <scope>NUCLEOTIDE SEQUENCE [LARGE SCALE GENOMIC DNA]</scope>
    <source>
        <strain evidence="2 3">KCTC 32084</strain>
    </source>
</reference>
<name>A0ABT4XQ89_9RHOB</name>
<proteinExistence type="predicted"/>
<organism evidence="2 3">
    <name type="scientific">Thalassococcus lentus</name>
    <dbReference type="NCBI Taxonomy" id="1210524"/>
    <lineage>
        <taxon>Bacteria</taxon>
        <taxon>Pseudomonadati</taxon>
        <taxon>Pseudomonadota</taxon>
        <taxon>Alphaproteobacteria</taxon>
        <taxon>Rhodobacterales</taxon>
        <taxon>Roseobacteraceae</taxon>
        <taxon>Thalassococcus</taxon>
    </lineage>
</organism>
<keyword evidence="1" id="KW-0732">Signal</keyword>
<accession>A0ABT4XQ89</accession>
<feature type="chain" id="PRO_5046468733" evidence="1">
    <location>
        <begin position="23"/>
        <end position="109"/>
    </location>
</feature>
<evidence type="ECO:0000313" key="2">
    <source>
        <dbReference type="EMBL" id="MDA7424070.1"/>
    </source>
</evidence>
<evidence type="ECO:0000256" key="1">
    <source>
        <dbReference type="SAM" id="SignalP"/>
    </source>
</evidence>
<evidence type="ECO:0000313" key="3">
    <source>
        <dbReference type="Proteomes" id="UP001210720"/>
    </source>
</evidence>
<keyword evidence="3" id="KW-1185">Reference proteome</keyword>